<feature type="compositionally biased region" description="Low complexity" evidence="4">
    <location>
        <begin position="8"/>
        <end position="19"/>
    </location>
</feature>
<dbReference type="InterPro" id="IPR015422">
    <property type="entry name" value="PyrdxlP-dep_Trfase_small"/>
</dbReference>
<evidence type="ECO:0000256" key="3">
    <source>
        <dbReference type="RuleBase" id="RU003560"/>
    </source>
</evidence>
<dbReference type="PANTHER" id="PTHR43713:SF3">
    <property type="entry name" value="GLUTAMATE-1-SEMIALDEHYDE 2,1-AMINOMUTASE 1, CHLOROPLASTIC-RELATED"/>
    <property type="match status" value="1"/>
</dbReference>
<dbReference type="Pfam" id="PF00202">
    <property type="entry name" value="Aminotran_3"/>
    <property type="match status" value="1"/>
</dbReference>
<dbReference type="SUPFAM" id="SSF53383">
    <property type="entry name" value="PLP-dependent transferases"/>
    <property type="match status" value="1"/>
</dbReference>
<name>A0A6A6B921_9PEZI</name>
<feature type="region of interest" description="Disordered" evidence="4">
    <location>
        <begin position="1"/>
        <end position="29"/>
    </location>
</feature>
<dbReference type="Gene3D" id="3.90.1150.10">
    <property type="entry name" value="Aspartate Aminotransferase, domain 1"/>
    <property type="match status" value="1"/>
</dbReference>
<comment type="similarity">
    <text evidence="3">Belongs to the class-III pyridoxal-phosphate-dependent aminotransferase family.</text>
</comment>
<protein>
    <recommendedName>
        <fullName evidence="7">Glutamate-1-semialdehyde 2,1-aminomutase</fullName>
    </recommendedName>
</protein>
<accession>A0A6A6B921</accession>
<dbReference type="PANTHER" id="PTHR43713">
    <property type="entry name" value="GLUTAMATE-1-SEMIALDEHYDE 2,1-AMINOMUTASE"/>
    <property type="match status" value="1"/>
</dbReference>
<evidence type="ECO:0000313" key="6">
    <source>
        <dbReference type="Proteomes" id="UP000799438"/>
    </source>
</evidence>
<dbReference type="InterPro" id="IPR015421">
    <property type="entry name" value="PyrdxlP-dep_Trfase_major"/>
</dbReference>
<dbReference type="Gene3D" id="3.40.640.10">
    <property type="entry name" value="Type I PLP-dependent aspartate aminotransferase-like (Major domain)"/>
    <property type="match status" value="1"/>
</dbReference>
<dbReference type="AlphaFoldDB" id="A0A6A6B921"/>
<gene>
    <name evidence="5" type="ORF">K452DRAFT_64332</name>
</gene>
<dbReference type="EMBL" id="ML995492">
    <property type="protein sequence ID" value="KAF2139704.1"/>
    <property type="molecule type" value="Genomic_DNA"/>
</dbReference>
<dbReference type="InterPro" id="IPR005814">
    <property type="entry name" value="Aminotrans_3"/>
</dbReference>
<organism evidence="5 6">
    <name type="scientific">Aplosporella prunicola CBS 121167</name>
    <dbReference type="NCBI Taxonomy" id="1176127"/>
    <lineage>
        <taxon>Eukaryota</taxon>
        <taxon>Fungi</taxon>
        <taxon>Dikarya</taxon>
        <taxon>Ascomycota</taxon>
        <taxon>Pezizomycotina</taxon>
        <taxon>Dothideomycetes</taxon>
        <taxon>Dothideomycetes incertae sedis</taxon>
        <taxon>Botryosphaeriales</taxon>
        <taxon>Aplosporellaceae</taxon>
        <taxon>Aplosporella</taxon>
    </lineage>
</organism>
<evidence type="ECO:0000256" key="1">
    <source>
        <dbReference type="ARBA" id="ARBA00001933"/>
    </source>
</evidence>
<reference evidence="5" key="1">
    <citation type="journal article" date="2020" name="Stud. Mycol.">
        <title>101 Dothideomycetes genomes: a test case for predicting lifestyles and emergence of pathogens.</title>
        <authorList>
            <person name="Haridas S."/>
            <person name="Albert R."/>
            <person name="Binder M."/>
            <person name="Bloem J."/>
            <person name="Labutti K."/>
            <person name="Salamov A."/>
            <person name="Andreopoulos B."/>
            <person name="Baker S."/>
            <person name="Barry K."/>
            <person name="Bills G."/>
            <person name="Bluhm B."/>
            <person name="Cannon C."/>
            <person name="Castanera R."/>
            <person name="Culley D."/>
            <person name="Daum C."/>
            <person name="Ezra D."/>
            <person name="Gonzalez J."/>
            <person name="Henrissat B."/>
            <person name="Kuo A."/>
            <person name="Liang C."/>
            <person name="Lipzen A."/>
            <person name="Lutzoni F."/>
            <person name="Magnuson J."/>
            <person name="Mondo S."/>
            <person name="Nolan M."/>
            <person name="Ohm R."/>
            <person name="Pangilinan J."/>
            <person name="Park H.-J."/>
            <person name="Ramirez L."/>
            <person name="Alfaro M."/>
            <person name="Sun H."/>
            <person name="Tritt A."/>
            <person name="Yoshinaga Y."/>
            <person name="Zwiers L.-H."/>
            <person name="Turgeon B."/>
            <person name="Goodwin S."/>
            <person name="Spatafora J."/>
            <person name="Crous P."/>
            <person name="Grigoriev I."/>
        </authorList>
    </citation>
    <scope>NUCLEOTIDE SEQUENCE</scope>
    <source>
        <strain evidence="5">CBS 121167</strain>
    </source>
</reference>
<comment type="cofactor">
    <cofactor evidence="1">
        <name>pyridoxal 5'-phosphate</name>
        <dbReference type="ChEBI" id="CHEBI:597326"/>
    </cofactor>
</comment>
<sequence>MAFTTAPDSTAAEHAASSTTDDKTPHPDVPTALAAARARYIARNPLSQRQHTIATASLPGGNTRTLLHTSPFPLCLSSGHSASVTDVDNHTYTDLVGELTAGLYGHTHPVLRAAVHSTLDDVGVTLGGTTAQEARYAALLCERFALQRVRFCNSGTEANLHALGAARAFTRRRRVVVFKGAYHGGVLSFADGTPAANTVDRDDFIVAPYNDTEAACAAIASHGAELAAVLVEPMQGAGGCIPGRRDFLHALQSAARAAGALLVLDEVMTSRFAPGGLREALGLAPDLVVLGKYLGGGLAFGAFGGRADVMGVFDPRAPGALAHSGTFNNNTLALAAGHAGLSAVYTPAACAAHSRLGEEVLAQLRTATEGTRATWTGCGSVVALHVSDAGARDLVRKDEVVEREDLKELFWLEMLEQGFWVSRRGMLALVLGTERAELERFVDAVRAWCRRYWAFVGLGGEGGV</sequence>
<dbReference type="InterPro" id="IPR015424">
    <property type="entry name" value="PyrdxlP-dep_Trfase"/>
</dbReference>
<evidence type="ECO:0000313" key="5">
    <source>
        <dbReference type="EMBL" id="KAF2139704.1"/>
    </source>
</evidence>
<evidence type="ECO:0000256" key="4">
    <source>
        <dbReference type="SAM" id="MobiDB-lite"/>
    </source>
</evidence>
<dbReference type="OrthoDB" id="425114at2759"/>
<dbReference type="RefSeq" id="XP_033395417.1">
    <property type="nucleotide sequence ID" value="XM_033546960.1"/>
</dbReference>
<dbReference type="GeneID" id="54304467"/>
<evidence type="ECO:0008006" key="7">
    <source>
        <dbReference type="Google" id="ProtNLM"/>
    </source>
</evidence>
<keyword evidence="2 3" id="KW-0663">Pyridoxal phosphate</keyword>
<proteinExistence type="inferred from homology"/>
<evidence type="ECO:0000256" key="2">
    <source>
        <dbReference type="ARBA" id="ARBA00022898"/>
    </source>
</evidence>
<keyword evidence="6" id="KW-1185">Reference proteome</keyword>
<dbReference type="GO" id="GO:0008483">
    <property type="term" value="F:transaminase activity"/>
    <property type="evidence" value="ECO:0007669"/>
    <property type="project" value="InterPro"/>
</dbReference>
<dbReference type="GO" id="GO:0030170">
    <property type="term" value="F:pyridoxal phosphate binding"/>
    <property type="evidence" value="ECO:0007669"/>
    <property type="project" value="InterPro"/>
</dbReference>
<dbReference type="Proteomes" id="UP000799438">
    <property type="component" value="Unassembled WGS sequence"/>
</dbReference>